<reference evidence="1" key="2">
    <citation type="submission" date="2020-01" db="EMBL/GenBank/DDBJ databases">
        <title>Bacteria Cultured from War Wounds Associated with the Conflict in Eastern Ukraine.</title>
        <authorList>
            <person name="Snesrud E."/>
            <person name="Galac M.R."/>
            <person name="Mc Gann P."/>
            <person name="Valentine K."/>
            <person name="Viacheslav K."/>
        </authorList>
    </citation>
    <scope>NUCLEOTIDE SEQUENCE</scope>
    <source>
        <strain evidence="1">VNMU148</strain>
    </source>
</reference>
<dbReference type="Proteomes" id="UP000644192">
    <property type="component" value="Unassembled WGS sequence"/>
</dbReference>
<evidence type="ECO:0000313" key="3">
    <source>
        <dbReference type="Proteomes" id="UP000194857"/>
    </source>
</evidence>
<dbReference type="RefSeq" id="WP_071534563.1">
    <property type="nucleotide sequence ID" value="NZ_BIFN01000004.1"/>
</dbReference>
<dbReference type="EMBL" id="NFFZ01000012">
    <property type="protein sequence ID" value="OTI58923.1"/>
    <property type="molecule type" value="Genomic_DNA"/>
</dbReference>
<dbReference type="AlphaFoldDB" id="A0A2C9WWP3"/>
<sequence length="67" mass="7632">MREHGLLYVRHKEAVDIPPCDSKEICSLKIHFLPCDKVATSAACYTPFHPEYPNKGCFDMRGMSCRS</sequence>
<protein>
    <submittedName>
        <fullName evidence="1">DUF3304 domain-containing protein</fullName>
    </submittedName>
</protein>
<reference evidence="2 3" key="1">
    <citation type="submission" date="2017-05" db="EMBL/GenBank/DDBJ databases">
        <authorList>
            <person name="Song R."/>
            <person name="Chenine A.L."/>
            <person name="Ruprecht R.M."/>
        </authorList>
    </citation>
    <scope>NUCLEOTIDE SEQUENCE [LARGE SCALE GENOMIC DNA]</scope>
    <source>
        <strain evidence="2 3">S567_C10_BS</strain>
    </source>
</reference>
<accession>A0A2C9WWP3</accession>
<evidence type="ECO:0000313" key="2">
    <source>
        <dbReference type="EMBL" id="OTI58923.1"/>
    </source>
</evidence>
<name>A0A2C9WWP3_PSEAI</name>
<organism evidence="2 3">
    <name type="scientific">Pseudomonas aeruginosa</name>
    <dbReference type="NCBI Taxonomy" id="287"/>
    <lineage>
        <taxon>Bacteria</taxon>
        <taxon>Pseudomonadati</taxon>
        <taxon>Pseudomonadota</taxon>
        <taxon>Gammaproteobacteria</taxon>
        <taxon>Pseudomonadales</taxon>
        <taxon>Pseudomonadaceae</taxon>
        <taxon>Pseudomonas</taxon>
    </lineage>
</organism>
<proteinExistence type="predicted"/>
<comment type="caution">
    <text evidence="2">The sequence shown here is derived from an EMBL/GenBank/DDBJ whole genome shotgun (WGS) entry which is preliminary data.</text>
</comment>
<gene>
    <name evidence="2" type="ORF">CAZ10_22210</name>
    <name evidence="1" type="ORF">GUL26_03645</name>
</gene>
<evidence type="ECO:0000313" key="1">
    <source>
        <dbReference type="EMBL" id="MZZ11336.1"/>
    </source>
</evidence>
<dbReference type="Proteomes" id="UP000194857">
    <property type="component" value="Unassembled WGS sequence"/>
</dbReference>
<dbReference type="EMBL" id="WXZT01000001">
    <property type="protein sequence ID" value="MZZ11336.1"/>
    <property type="molecule type" value="Genomic_DNA"/>
</dbReference>